<evidence type="ECO:0000256" key="2">
    <source>
        <dbReference type="ARBA" id="ARBA00022857"/>
    </source>
</evidence>
<accession>A0A5P1E781</accession>
<gene>
    <name evidence="5" type="ORF">A4U43_C09F5080</name>
</gene>
<evidence type="ECO:0000256" key="1">
    <source>
        <dbReference type="ARBA" id="ARBA00006484"/>
    </source>
</evidence>
<dbReference type="SUPFAM" id="SSF51735">
    <property type="entry name" value="NAD(P)-binding Rossmann-fold domains"/>
    <property type="match status" value="1"/>
</dbReference>
<dbReference type="PANTHER" id="PTHR43490">
    <property type="entry name" value="(+)-NEOMENTHOL DEHYDROGENASE"/>
    <property type="match status" value="1"/>
</dbReference>
<reference evidence="6" key="1">
    <citation type="journal article" date="2017" name="Nat. Commun.">
        <title>The asparagus genome sheds light on the origin and evolution of a young Y chromosome.</title>
        <authorList>
            <person name="Harkess A."/>
            <person name="Zhou J."/>
            <person name="Xu C."/>
            <person name="Bowers J.E."/>
            <person name="Van der Hulst R."/>
            <person name="Ayyampalayam S."/>
            <person name="Mercati F."/>
            <person name="Riccardi P."/>
            <person name="McKain M.R."/>
            <person name="Kakrana A."/>
            <person name="Tang H."/>
            <person name="Ray J."/>
            <person name="Groenendijk J."/>
            <person name="Arikit S."/>
            <person name="Mathioni S.M."/>
            <person name="Nakano M."/>
            <person name="Shan H."/>
            <person name="Telgmann-Rauber A."/>
            <person name="Kanno A."/>
            <person name="Yue Z."/>
            <person name="Chen H."/>
            <person name="Li W."/>
            <person name="Chen Y."/>
            <person name="Xu X."/>
            <person name="Zhang Y."/>
            <person name="Luo S."/>
            <person name="Chen H."/>
            <person name="Gao J."/>
            <person name="Mao Z."/>
            <person name="Pires J.C."/>
            <person name="Luo M."/>
            <person name="Kudrna D."/>
            <person name="Wing R.A."/>
            <person name="Meyers B.C."/>
            <person name="Yi K."/>
            <person name="Kong H."/>
            <person name="Lavrijsen P."/>
            <person name="Sunseri F."/>
            <person name="Falavigna A."/>
            <person name="Ye Y."/>
            <person name="Leebens-Mack J.H."/>
            <person name="Chen G."/>
        </authorList>
    </citation>
    <scope>NUCLEOTIDE SEQUENCE [LARGE SCALE GENOMIC DNA]</scope>
    <source>
        <strain evidence="6">cv. DH0086</strain>
    </source>
</reference>
<evidence type="ECO:0000313" key="5">
    <source>
        <dbReference type="EMBL" id="ONK57873.1"/>
    </source>
</evidence>
<dbReference type="Gramene" id="ONK57873">
    <property type="protein sequence ID" value="ONK57873"/>
    <property type="gene ID" value="A4U43_C09F5080"/>
</dbReference>
<proteinExistence type="inferred from homology"/>
<dbReference type="Gene3D" id="3.40.50.720">
    <property type="entry name" value="NAD(P)-binding Rossmann-like Domain"/>
    <property type="match status" value="1"/>
</dbReference>
<name>A0A5P1E781_ASPOF</name>
<dbReference type="PANTHER" id="PTHR43490:SF60">
    <property type="entry name" value="NAD(P)-BINDING ROSSMANN-FOLD SUPERFAMILY PROTEIN"/>
    <property type="match status" value="1"/>
</dbReference>
<dbReference type="GO" id="GO:0016020">
    <property type="term" value="C:membrane"/>
    <property type="evidence" value="ECO:0007669"/>
    <property type="project" value="TreeGrafter"/>
</dbReference>
<comment type="similarity">
    <text evidence="1 4">Belongs to the short-chain dehydrogenases/reductases (SDR) family.</text>
</comment>
<evidence type="ECO:0000313" key="6">
    <source>
        <dbReference type="Proteomes" id="UP000243459"/>
    </source>
</evidence>
<keyword evidence="2" id="KW-0521">NADP</keyword>
<keyword evidence="3" id="KW-0560">Oxidoreductase</keyword>
<keyword evidence="6" id="KW-1185">Reference proteome</keyword>
<dbReference type="PROSITE" id="PS00061">
    <property type="entry name" value="ADH_SHORT"/>
    <property type="match status" value="1"/>
</dbReference>
<dbReference type="OrthoDB" id="1933717at2759"/>
<organism evidence="5 6">
    <name type="scientific">Asparagus officinalis</name>
    <name type="common">Garden asparagus</name>
    <dbReference type="NCBI Taxonomy" id="4686"/>
    <lineage>
        <taxon>Eukaryota</taxon>
        <taxon>Viridiplantae</taxon>
        <taxon>Streptophyta</taxon>
        <taxon>Embryophyta</taxon>
        <taxon>Tracheophyta</taxon>
        <taxon>Spermatophyta</taxon>
        <taxon>Magnoliopsida</taxon>
        <taxon>Liliopsida</taxon>
        <taxon>Asparagales</taxon>
        <taxon>Asparagaceae</taxon>
        <taxon>Asparagoideae</taxon>
        <taxon>Asparagus</taxon>
    </lineage>
</organism>
<dbReference type="Proteomes" id="UP000243459">
    <property type="component" value="Chromosome 9"/>
</dbReference>
<dbReference type="EMBL" id="CM007389">
    <property type="protein sequence ID" value="ONK57873.1"/>
    <property type="molecule type" value="Genomic_DNA"/>
</dbReference>
<dbReference type="Pfam" id="PF00106">
    <property type="entry name" value="adh_short"/>
    <property type="match status" value="2"/>
</dbReference>
<dbReference type="AlphaFoldDB" id="A0A5P1E781"/>
<dbReference type="FunFam" id="3.40.50.720:FF:000387">
    <property type="entry name" value="NAD(P)-binding Rossmann-fold superfamily protein"/>
    <property type="match status" value="1"/>
</dbReference>
<dbReference type="InterPro" id="IPR020904">
    <property type="entry name" value="Sc_DH/Rdtase_CS"/>
</dbReference>
<evidence type="ECO:0000256" key="3">
    <source>
        <dbReference type="ARBA" id="ARBA00023002"/>
    </source>
</evidence>
<evidence type="ECO:0000256" key="4">
    <source>
        <dbReference type="RuleBase" id="RU000363"/>
    </source>
</evidence>
<dbReference type="PRINTS" id="PR00080">
    <property type="entry name" value="SDRFAMILY"/>
</dbReference>
<dbReference type="GO" id="GO:0016491">
    <property type="term" value="F:oxidoreductase activity"/>
    <property type="evidence" value="ECO:0007669"/>
    <property type="project" value="UniProtKB-KW"/>
</dbReference>
<dbReference type="InterPro" id="IPR002347">
    <property type="entry name" value="SDR_fam"/>
</dbReference>
<dbReference type="PRINTS" id="PR00081">
    <property type="entry name" value="GDHRDH"/>
</dbReference>
<sequence>MNFTLDQSNLATSSNTSQTAFRWWSKETVAVVTGANKGIGFELVRKFSQLELTVILTARDITKGKEAVDSLKAIGLKNIEVCQLDITDISSIKSFVSWLEKRFGGLDILVNNAGVCFNEINGNSIDYAETVIKTNFYGPKILTEALMPLFRRSASMSRILNISSQLGAQTQVSNPSLRELLRDEGNLSEKKIDKMICQFLSDVKMGVWQEKGWPNVWTDYSISKFAVNAYSRLLAKQNIGRNLSVNCFCPGFTRTAMTGGKGHRTAAEAAEIGSWIALLPPNELPNGEFFKIPAPSITSKL</sequence>
<dbReference type="InterPro" id="IPR036291">
    <property type="entry name" value="NAD(P)-bd_dom_sf"/>
</dbReference>
<protein>
    <submittedName>
        <fullName evidence="5">Uncharacterized protein</fullName>
    </submittedName>
</protein>
<dbReference type="OMA" id="MAGDYGS"/>